<evidence type="ECO:0000313" key="4">
    <source>
        <dbReference type="Proteomes" id="UP000239589"/>
    </source>
</evidence>
<evidence type="ECO:0000259" key="2">
    <source>
        <dbReference type="Pfam" id="PF00188"/>
    </source>
</evidence>
<dbReference type="Proteomes" id="UP000239589">
    <property type="component" value="Unassembled WGS sequence"/>
</dbReference>
<proteinExistence type="predicted"/>
<feature type="domain" description="SCP" evidence="2">
    <location>
        <begin position="66"/>
        <end position="178"/>
    </location>
</feature>
<dbReference type="InterPro" id="IPR014044">
    <property type="entry name" value="CAP_dom"/>
</dbReference>
<gene>
    <name evidence="3" type="ORF">CUN59_07190</name>
</gene>
<comment type="caution">
    <text evidence="3">The sequence shown here is derived from an EMBL/GenBank/DDBJ whole genome shotgun (WGS) entry which is preliminary data.</text>
</comment>
<dbReference type="Pfam" id="PF00188">
    <property type="entry name" value="CAP"/>
    <property type="match status" value="1"/>
</dbReference>
<sequence>MLRQTAFGMALSTLVLASGLMTAANLDNSSAQQTVRHQRSSLVTSQAKISNRDFQNTNLEQSVFTQINQYRAKKGLKQLIFNEKISKQARIHSENMASGRVPFSHQGFRERVMAIPLDYDSAAENVAYNLGYSSPSNEAVSEWLKSPGHLKNLQGKYNLTGVGVATNDKGEVYLTQIFLNANTTKRN</sequence>
<dbReference type="OrthoDB" id="68195at2"/>
<reference evidence="3 4" key="1">
    <citation type="submission" date="2018-02" db="EMBL/GenBank/DDBJ databases">
        <title>Discovery of a pederin family compound in a non-symbiotic bloom-forming cyanobacterium.</title>
        <authorList>
            <person name="Kust A."/>
            <person name="Mares J."/>
            <person name="Jokela J."/>
            <person name="Urajova P."/>
            <person name="Hajek J."/>
            <person name="Saurav K."/>
            <person name="Voracova K."/>
            <person name="Fewer D.P."/>
            <person name="Haapaniemi E."/>
            <person name="Permi P."/>
            <person name="Rehakova K."/>
            <person name="Sivonen K."/>
            <person name="Hrouzek P."/>
        </authorList>
    </citation>
    <scope>NUCLEOTIDE SEQUENCE [LARGE SCALE GENOMIC DNA]</scope>
    <source>
        <strain evidence="3 4">CHARLIE-1</strain>
    </source>
</reference>
<dbReference type="RefSeq" id="WP_104387203.1">
    <property type="nucleotide sequence ID" value="NZ_PGEM01000042.1"/>
</dbReference>
<keyword evidence="1" id="KW-0732">Signal</keyword>
<keyword evidence="4" id="KW-1185">Reference proteome</keyword>
<feature type="signal peptide" evidence="1">
    <location>
        <begin position="1"/>
        <end position="23"/>
    </location>
</feature>
<dbReference type="Gene3D" id="3.40.33.10">
    <property type="entry name" value="CAP"/>
    <property type="match status" value="1"/>
</dbReference>
<organism evidence="3 4">
    <name type="scientific">Cuspidothrix issatschenkoi CHARLIE-1</name>
    <dbReference type="NCBI Taxonomy" id="2052836"/>
    <lineage>
        <taxon>Bacteria</taxon>
        <taxon>Bacillati</taxon>
        <taxon>Cyanobacteriota</taxon>
        <taxon>Cyanophyceae</taxon>
        <taxon>Nostocales</taxon>
        <taxon>Aphanizomenonaceae</taxon>
        <taxon>Cuspidothrix</taxon>
    </lineage>
</organism>
<name>A0A2S6CW30_9CYAN</name>
<dbReference type="EMBL" id="PGEM01000042">
    <property type="protein sequence ID" value="PPJ63994.1"/>
    <property type="molecule type" value="Genomic_DNA"/>
</dbReference>
<dbReference type="SUPFAM" id="SSF55797">
    <property type="entry name" value="PR-1-like"/>
    <property type="match status" value="1"/>
</dbReference>
<accession>A0A2S6CW30</accession>
<dbReference type="AlphaFoldDB" id="A0A2S6CW30"/>
<dbReference type="PANTHER" id="PTHR31157">
    <property type="entry name" value="SCP DOMAIN-CONTAINING PROTEIN"/>
    <property type="match status" value="1"/>
</dbReference>
<dbReference type="InterPro" id="IPR035940">
    <property type="entry name" value="CAP_sf"/>
</dbReference>
<evidence type="ECO:0000256" key="1">
    <source>
        <dbReference type="SAM" id="SignalP"/>
    </source>
</evidence>
<dbReference type="PANTHER" id="PTHR31157:SF1">
    <property type="entry name" value="SCP DOMAIN-CONTAINING PROTEIN"/>
    <property type="match status" value="1"/>
</dbReference>
<dbReference type="CDD" id="cd05379">
    <property type="entry name" value="CAP_bacterial"/>
    <property type="match status" value="1"/>
</dbReference>
<protein>
    <submittedName>
        <fullName evidence="3">Alkaline phosphatase</fullName>
    </submittedName>
</protein>
<evidence type="ECO:0000313" key="3">
    <source>
        <dbReference type="EMBL" id="PPJ63994.1"/>
    </source>
</evidence>
<feature type="chain" id="PRO_5015646523" evidence="1">
    <location>
        <begin position="24"/>
        <end position="187"/>
    </location>
</feature>